<dbReference type="PROSITE" id="PS51304">
    <property type="entry name" value="GALECTIN"/>
    <property type="match status" value="1"/>
</dbReference>
<evidence type="ECO:0000256" key="12">
    <source>
        <dbReference type="ARBA" id="ARBA00023211"/>
    </source>
</evidence>
<keyword evidence="16" id="KW-1185">Reference proteome</keyword>
<dbReference type="Pfam" id="PF01762">
    <property type="entry name" value="Galactosyl_T"/>
    <property type="match status" value="1"/>
</dbReference>
<evidence type="ECO:0000256" key="7">
    <source>
        <dbReference type="ARBA" id="ARBA00022692"/>
    </source>
</evidence>
<dbReference type="Pfam" id="PF00337">
    <property type="entry name" value="Gal-bind_lectin"/>
    <property type="match status" value="1"/>
</dbReference>
<evidence type="ECO:0000256" key="10">
    <source>
        <dbReference type="ARBA" id="ARBA00023034"/>
    </source>
</evidence>
<keyword evidence="10" id="KW-0333">Golgi apparatus</keyword>
<protein>
    <recommendedName>
        <fullName evidence="14">Galectin domain-containing protein</fullName>
    </recommendedName>
</protein>
<dbReference type="InterPro" id="IPR001079">
    <property type="entry name" value="Galectin_CRD"/>
</dbReference>
<evidence type="ECO:0000256" key="8">
    <source>
        <dbReference type="ARBA" id="ARBA00022968"/>
    </source>
</evidence>
<evidence type="ECO:0000259" key="14">
    <source>
        <dbReference type="PROSITE" id="PS51304"/>
    </source>
</evidence>
<dbReference type="Proteomes" id="UP000604825">
    <property type="component" value="Unassembled WGS sequence"/>
</dbReference>
<dbReference type="InterPro" id="IPR002659">
    <property type="entry name" value="Glyco_trans_31"/>
</dbReference>
<dbReference type="EMBL" id="CAJGYO010000002">
    <property type="protein sequence ID" value="CAD6214093.1"/>
    <property type="molecule type" value="Genomic_DNA"/>
</dbReference>
<evidence type="ECO:0000256" key="13">
    <source>
        <dbReference type="SAM" id="MobiDB-lite"/>
    </source>
</evidence>
<sequence>MRRQRRTGGGLRRVLLLLPFAALVSVATFSLHSADRLLPSSDTAQQAASPSRHRQHRLPISTLDVRALDAAAPAPPLHAAAARAFRSGGRLLRDVLSSSPSSSAPAPPPAAVGVGGATRCPASITRSGAYLRLRHAGGGGVLLPLPCGLALGSHVTLVGAPRGGGGAAGVAQFAVELRGEGDGDAAPRILHFNPRLSGDWSRRPVIELNTRFRGQWGPALRCDGRPSRPDEETVDGLVTCEEWSGNIGGASEELKRLWLQNRVAGKNNRNWIHWPYPFLEEELFVLTLSAGLEGYHFHVDGKHVTSFPYRVGFVLEDAKIFSVNGNIDIKSIVAGSLPTAHPSIVQRNLELLTELKTPPLGKENVELFIGVLSAGSDFAERMAVRRSWMSLVRNSSSIVARFFVALNGRKEVNEDLIKEADFFRDIVIVPFADSYDLVVLKTVAICDYVARVVPAKYVMKCDDDTFVRLDSVMAEVKKNPRWQKLLFGEHELLPQATAGGKWAVSYEEWPREEYPPYADGAGYVVSSDIANFVASEMENGRLNMFKMEDVSMGMWVGQFNRSGTGNTVAYVHSAGFCQSGCVHDYLTAHYQSPAQMACLWEMLRRGKAWCCNAR</sequence>
<comment type="pathway">
    <text evidence="3">Protein modification; protein glycosylation.</text>
</comment>
<dbReference type="GO" id="GO:0030246">
    <property type="term" value="F:carbohydrate binding"/>
    <property type="evidence" value="ECO:0007669"/>
    <property type="project" value="InterPro"/>
</dbReference>
<keyword evidence="12" id="KW-0464">Manganese</keyword>
<evidence type="ECO:0000313" key="15">
    <source>
        <dbReference type="EMBL" id="CAD6214093.1"/>
    </source>
</evidence>
<dbReference type="AlphaFoldDB" id="A0A811N2M6"/>
<keyword evidence="5" id="KW-0328">Glycosyltransferase</keyword>
<evidence type="ECO:0000256" key="11">
    <source>
        <dbReference type="ARBA" id="ARBA00023136"/>
    </source>
</evidence>
<dbReference type="Gene3D" id="2.60.120.200">
    <property type="match status" value="2"/>
</dbReference>
<keyword evidence="6" id="KW-0808">Transferase</keyword>
<organism evidence="15 16">
    <name type="scientific">Miscanthus lutarioriparius</name>
    <dbReference type="NCBI Taxonomy" id="422564"/>
    <lineage>
        <taxon>Eukaryota</taxon>
        <taxon>Viridiplantae</taxon>
        <taxon>Streptophyta</taxon>
        <taxon>Embryophyta</taxon>
        <taxon>Tracheophyta</taxon>
        <taxon>Spermatophyta</taxon>
        <taxon>Magnoliopsida</taxon>
        <taxon>Liliopsida</taxon>
        <taxon>Poales</taxon>
        <taxon>Poaceae</taxon>
        <taxon>PACMAD clade</taxon>
        <taxon>Panicoideae</taxon>
        <taxon>Andropogonodae</taxon>
        <taxon>Andropogoneae</taxon>
        <taxon>Saccharinae</taxon>
        <taxon>Miscanthus</taxon>
    </lineage>
</organism>
<proteinExistence type="inferred from homology"/>
<comment type="similarity">
    <text evidence="4">Belongs to the glycosyltransferase 31 family.</text>
</comment>
<name>A0A811N2M6_9POAL</name>
<keyword evidence="7" id="KW-0812">Transmembrane</keyword>
<dbReference type="GO" id="GO:1901137">
    <property type="term" value="P:carbohydrate derivative biosynthetic process"/>
    <property type="evidence" value="ECO:0007669"/>
    <property type="project" value="UniProtKB-ARBA"/>
</dbReference>
<feature type="domain" description="Galectin" evidence="14">
    <location>
        <begin position="141"/>
        <end position="335"/>
    </location>
</feature>
<dbReference type="UniPathway" id="UPA00378"/>
<gene>
    <name evidence="15" type="ORF">NCGR_LOCUS9550</name>
</gene>
<dbReference type="SUPFAM" id="SSF49899">
    <property type="entry name" value="Concanavalin A-like lectins/glucanases"/>
    <property type="match status" value="1"/>
</dbReference>
<evidence type="ECO:0000313" key="16">
    <source>
        <dbReference type="Proteomes" id="UP000604825"/>
    </source>
</evidence>
<dbReference type="SMART" id="SM00908">
    <property type="entry name" value="Gal-bind_lectin"/>
    <property type="match status" value="1"/>
</dbReference>
<dbReference type="PANTHER" id="PTHR11214">
    <property type="entry name" value="BETA-1,3-N-ACETYLGLUCOSAMINYLTRANSFERASE"/>
    <property type="match status" value="1"/>
</dbReference>
<dbReference type="GO" id="GO:1990714">
    <property type="term" value="F:hydroxyproline O-galactosyltransferase activity"/>
    <property type="evidence" value="ECO:0007669"/>
    <property type="project" value="TreeGrafter"/>
</dbReference>
<comment type="cofactor">
    <cofactor evidence="1">
        <name>Mn(2+)</name>
        <dbReference type="ChEBI" id="CHEBI:29035"/>
    </cofactor>
</comment>
<evidence type="ECO:0000256" key="9">
    <source>
        <dbReference type="ARBA" id="ARBA00022989"/>
    </source>
</evidence>
<dbReference type="Gene3D" id="3.90.550.50">
    <property type="match status" value="1"/>
</dbReference>
<evidence type="ECO:0000256" key="3">
    <source>
        <dbReference type="ARBA" id="ARBA00004922"/>
    </source>
</evidence>
<feature type="region of interest" description="Disordered" evidence="13">
    <location>
        <begin position="96"/>
        <end position="116"/>
    </location>
</feature>
<dbReference type="PANTHER" id="PTHR11214:SF136">
    <property type="entry name" value="HYDROXYPROLINE O-GALACTOSYLTRANSFERASE GALT4"/>
    <property type="match status" value="1"/>
</dbReference>
<keyword evidence="9" id="KW-1133">Transmembrane helix</keyword>
<comment type="subcellular location">
    <subcellularLocation>
        <location evidence="2">Golgi apparatus membrane</location>
        <topology evidence="2">Single-pass type II membrane protein</topology>
    </subcellularLocation>
</comment>
<evidence type="ECO:0000256" key="1">
    <source>
        <dbReference type="ARBA" id="ARBA00001936"/>
    </source>
</evidence>
<dbReference type="SMART" id="SM00276">
    <property type="entry name" value="GLECT"/>
    <property type="match status" value="1"/>
</dbReference>
<reference evidence="15" key="1">
    <citation type="submission" date="2020-10" db="EMBL/GenBank/DDBJ databases">
        <authorList>
            <person name="Han B."/>
            <person name="Lu T."/>
            <person name="Zhao Q."/>
            <person name="Huang X."/>
            <person name="Zhao Y."/>
        </authorList>
    </citation>
    <scope>NUCLEOTIDE SEQUENCE</scope>
</reference>
<accession>A0A811N2M6</accession>
<dbReference type="InterPro" id="IPR013320">
    <property type="entry name" value="ConA-like_dom_sf"/>
</dbReference>
<dbReference type="OrthoDB" id="2139606at2759"/>
<evidence type="ECO:0000256" key="4">
    <source>
        <dbReference type="ARBA" id="ARBA00008661"/>
    </source>
</evidence>
<keyword evidence="8" id="KW-0735">Signal-anchor</keyword>
<evidence type="ECO:0000256" key="5">
    <source>
        <dbReference type="ARBA" id="ARBA00022676"/>
    </source>
</evidence>
<evidence type="ECO:0000256" key="2">
    <source>
        <dbReference type="ARBA" id="ARBA00004323"/>
    </source>
</evidence>
<evidence type="ECO:0000256" key="6">
    <source>
        <dbReference type="ARBA" id="ARBA00022679"/>
    </source>
</evidence>
<keyword evidence="11" id="KW-0472">Membrane</keyword>
<dbReference type="GO" id="GO:0000139">
    <property type="term" value="C:Golgi membrane"/>
    <property type="evidence" value="ECO:0007669"/>
    <property type="project" value="UniProtKB-SubCell"/>
</dbReference>
<comment type="caution">
    <text evidence="15">The sequence shown here is derived from an EMBL/GenBank/DDBJ whole genome shotgun (WGS) entry which is preliminary data.</text>
</comment>
<dbReference type="FunFam" id="3.90.550.50:FF:000161">
    <property type="entry name" value="Hydroxyproline O-galactosyltransferase GALT4"/>
    <property type="match status" value="1"/>
</dbReference>